<comment type="caution">
    <text evidence="12">The sequence shown here is derived from an EMBL/GenBank/DDBJ whole genome shotgun (WGS) entry which is preliminary data.</text>
</comment>
<keyword evidence="2" id="KW-0813">Transport</keyword>
<accession>A0A852TVU4</accession>
<name>A0A852TVU4_9ACTN</name>
<reference evidence="12 13" key="1">
    <citation type="submission" date="2020-07" db="EMBL/GenBank/DDBJ databases">
        <title>Sequencing the genomes of 1000 actinobacteria strains.</title>
        <authorList>
            <person name="Klenk H.-P."/>
        </authorList>
    </citation>
    <scope>NUCLEOTIDE SEQUENCE [LARGE SCALE GENOMIC DNA]</scope>
    <source>
        <strain evidence="12 13">CXB654</strain>
    </source>
</reference>
<dbReference type="Pfam" id="PF00359">
    <property type="entry name" value="PTS_EIIA_2"/>
    <property type="match status" value="1"/>
</dbReference>
<evidence type="ECO:0000256" key="1">
    <source>
        <dbReference type="ARBA" id="ARBA00004496"/>
    </source>
</evidence>
<evidence type="ECO:0000259" key="11">
    <source>
        <dbReference type="PROSITE" id="PS51094"/>
    </source>
</evidence>
<organism evidence="12 13">
    <name type="scientific">Spinactinospora alkalitolerans</name>
    <dbReference type="NCBI Taxonomy" id="687207"/>
    <lineage>
        <taxon>Bacteria</taxon>
        <taxon>Bacillati</taxon>
        <taxon>Actinomycetota</taxon>
        <taxon>Actinomycetes</taxon>
        <taxon>Streptosporangiales</taxon>
        <taxon>Nocardiopsidaceae</taxon>
        <taxon>Spinactinospora</taxon>
    </lineage>
</organism>
<dbReference type="PANTHER" id="PTHR36203">
    <property type="entry name" value="ASCORBATE-SPECIFIC PTS SYSTEM EIIA COMPONENT"/>
    <property type="match status" value="1"/>
</dbReference>
<dbReference type="Gene3D" id="3.40.930.10">
    <property type="entry name" value="Mannitol-specific EII, Chain A"/>
    <property type="match status" value="1"/>
</dbReference>
<comment type="subcellular location">
    <subcellularLocation>
        <location evidence="1">Cytoplasm</location>
    </subcellularLocation>
</comment>
<dbReference type="PROSITE" id="PS51094">
    <property type="entry name" value="PTS_EIIA_TYPE_2"/>
    <property type="match status" value="1"/>
</dbReference>
<evidence type="ECO:0000256" key="6">
    <source>
        <dbReference type="ARBA" id="ARBA00022683"/>
    </source>
</evidence>
<dbReference type="Proteomes" id="UP000589036">
    <property type="component" value="Unassembled WGS sequence"/>
</dbReference>
<proteinExistence type="predicted"/>
<dbReference type="EMBL" id="JACCCC010000001">
    <property type="protein sequence ID" value="NYE46194.1"/>
    <property type="molecule type" value="Genomic_DNA"/>
</dbReference>
<evidence type="ECO:0000256" key="9">
    <source>
        <dbReference type="ARBA" id="ARBA00041175"/>
    </source>
</evidence>
<evidence type="ECO:0000313" key="13">
    <source>
        <dbReference type="Proteomes" id="UP000589036"/>
    </source>
</evidence>
<keyword evidence="3" id="KW-0963">Cytoplasm</keyword>
<dbReference type="GO" id="GO:0009401">
    <property type="term" value="P:phosphoenolpyruvate-dependent sugar phosphotransferase system"/>
    <property type="evidence" value="ECO:0007669"/>
    <property type="project" value="UniProtKB-KW"/>
</dbReference>
<evidence type="ECO:0000256" key="5">
    <source>
        <dbReference type="ARBA" id="ARBA00022679"/>
    </source>
</evidence>
<evidence type="ECO:0000313" key="12">
    <source>
        <dbReference type="EMBL" id="NYE46194.1"/>
    </source>
</evidence>
<sequence length="156" mass="16373">MEEPALSRLLPVEAVVTGIEAEDWRAAIRAAGELLVAAGATTGAYTEQMQRAVEEYGPYIVIAPGLALAHSRPSGAVLRDGLSWAGLASPVKFGHPRNDPVRLVIGLAALDHDGHSAALARLAGMLGDPDRREALLDADGPARVHAVIADYEKGPR</sequence>
<dbReference type="RefSeq" id="WP_179642340.1">
    <property type="nucleotide sequence ID" value="NZ_BAAAYY010000013.1"/>
</dbReference>
<evidence type="ECO:0000256" key="10">
    <source>
        <dbReference type="ARBA" id="ARBA00042072"/>
    </source>
</evidence>
<dbReference type="InterPro" id="IPR051351">
    <property type="entry name" value="Ascorbate-PTS_EIIA_comp"/>
</dbReference>
<evidence type="ECO:0000256" key="8">
    <source>
        <dbReference type="ARBA" id="ARBA00037387"/>
    </source>
</evidence>
<keyword evidence="7" id="KW-0418">Kinase</keyword>
<dbReference type="InterPro" id="IPR016152">
    <property type="entry name" value="PTrfase/Anion_transptr"/>
</dbReference>
<dbReference type="PANTHER" id="PTHR36203:SF1">
    <property type="entry name" value="ASCORBATE-SPECIFIC PTS SYSTEM EIIA COMPONENT"/>
    <property type="match status" value="1"/>
</dbReference>
<evidence type="ECO:0000256" key="3">
    <source>
        <dbReference type="ARBA" id="ARBA00022490"/>
    </source>
</evidence>
<dbReference type="GO" id="GO:0016301">
    <property type="term" value="F:kinase activity"/>
    <property type="evidence" value="ECO:0007669"/>
    <property type="project" value="UniProtKB-KW"/>
</dbReference>
<evidence type="ECO:0000256" key="4">
    <source>
        <dbReference type="ARBA" id="ARBA00022553"/>
    </source>
</evidence>
<keyword evidence="5" id="KW-0808">Transferase</keyword>
<evidence type="ECO:0000256" key="7">
    <source>
        <dbReference type="ARBA" id="ARBA00022777"/>
    </source>
</evidence>
<keyword evidence="6" id="KW-0598">Phosphotransferase system</keyword>
<comment type="function">
    <text evidence="8">The phosphoenolpyruvate-dependent sugar phosphotransferase system (sugar PTS), a major carbohydrate active transport system, catalyzes the phosphorylation of incoming sugar substrates concomitantly with their translocation across the cell membrane. The enzyme II UlaABC PTS system is involved in ascorbate transport.</text>
</comment>
<keyword evidence="4" id="KW-0597">Phosphoprotein</keyword>
<feature type="domain" description="PTS EIIA type-2" evidence="11">
    <location>
        <begin position="8"/>
        <end position="151"/>
    </location>
</feature>
<dbReference type="InterPro" id="IPR002178">
    <property type="entry name" value="PTS_EIIA_type-2_dom"/>
</dbReference>
<protein>
    <recommendedName>
        <fullName evidence="9">Ascorbate-specific PTS system EIIA component</fullName>
    </recommendedName>
    <alternativeName>
        <fullName evidence="10">Ascorbate-specific phosphotransferase enzyme IIA component</fullName>
    </alternativeName>
</protein>
<keyword evidence="13" id="KW-1185">Reference proteome</keyword>
<dbReference type="GO" id="GO:0005737">
    <property type="term" value="C:cytoplasm"/>
    <property type="evidence" value="ECO:0007669"/>
    <property type="project" value="UniProtKB-SubCell"/>
</dbReference>
<dbReference type="AlphaFoldDB" id="A0A852TVU4"/>
<evidence type="ECO:0000256" key="2">
    <source>
        <dbReference type="ARBA" id="ARBA00022448"/>
    </source>
</evidence>
<gene>
    <name evidence="12" type="ORF">HDA32_001314</name>
</gene>
<dbReference type="SUPFAM" id="SSF55804">
    <property type="entry name" value="Phoshotransferase/anion transport protein"/>
    <property type="match status" value="1"/>
</dbReference>